<gene>
    <name evidence="3" type="ORF">HHL28_08825</name>
</gene>
<keyword evidence="1" id="KW-1133">Transmembrane helix</keyword>
<protein>
    <submittedName>
        <fullName evidence="3">2TM domain-containing protein</fullName>
    </submittedName>
</protein>
<evidence type="ECO:0000313" key="4">
    <source>
        <dbReference type="Proteomes" id="UP000501891"/>
    </source>
</evidence>
<reference evidence="3" key="1">
    <citation type="submission" date="2020-04" db="EMBL/GenBank/DDBJ databases">
        <title>A desert anoxygenic phototrophic bacterium fixes CO2 using RubisCO under aerobic conditions.</title>
        <authorList>
            <person name="Tang K."/>
        </authorList>
    </citation>
    <scope>NUCLEOTIDE SEQUENCE [LARGE SCALE GENOMIC DNA]</scope>
    <source>
        <strain evidence="3">MIMtkB3</strain>
    </source>
</reference>
<dbReference type="Pfam" id="PF13239">
    <property type="entry name" value="2TM"/>
    <property type="match status" value="1"/>
</dbReference>
<dbReference type="KEGG" id="acru:HHL28_08825"/>
<keyword evidence="1" id="KW-0812">Transmembrane</keyword>
<feature type="transmembrane region" description="Helical" evidence="1">
    <location>
        <begin position="54"/>
        <end position="77"/>
    </location>
</feature>
<sequence length="81" mass="9371">MTTHTPDTSPAEDTALQARNRRRRSQLLNHFIAYFGALVLLVPLNFITTPDRVWFIYPMVAWMAPLALHTAWAMGLFDKKR</sequence>
<evidence type="ECO:0000259" key="2">
    <source>
        <dbReference type="Pfam" id="PF13239"/>
    </source>
</evidence>
<dbReference type="AlphaFoldDB" id="A0A858R829"/>
<proteinExistence type="predicted"/>
<evidence type="ECO:0000313" key="3">
    <source>
        <dbReference type="EMBL" id="QJE73176.1"/>
    </source>
</evidence>
<name>A0A858R829_9PROT</name>
<accession>A0A858R829</accession>
<feature type="transmembrane region" description="Helical" evidence="1">
    <location>
        <begin position="27"/>
        <end position="48"/>
    </location>
</feature>
<dbReference type="EMBL" id="CP051775">
    <property type="protein sequence ID" value="QJE73176.1"/>
    <property type="molecule type" value="Genomic_DNA"/>
</dbReference>
<dbReference type="InterPro" id="IPR025698">
    <property type="entry name" value="2TM_dom"/>
</dbReference>
<dbReference type="Proteomes" id="UP000501891">
    <property type="component" value="Chromosome"/>
</dbReference>
<evidence type="ECO:0000256" key="1">
    <source>
        <dbReference type="SAM" id="Phobius"/>
    </source>
</evidence>
<organism evidence="3 4">
    <name type="scientific">Aerophototrophica crusticola</name>
    <dbReference type="NCBI Taxonomy" id="1709002"/>
    <lineage>
        <taxon>Bacteria</taxon>
        <taxon>Pseudomonadati</taxon>
        <taxon>Pseudomonadota</taxon>
        <taxon>Alphaproteobacteria</taxon>
        <taxon>Rhodospirillales</taxon>
        <taxon>Rhodospirillaceae</taxon>
        <taxon>Aerophototrophica</taxon>
    </lineage>
</organism>
<keyword evidence="1" id="KW-0472">Membrane</keyword>
<keyword evidence="4" id="KW-1185">Reference proteome</keyword>
<feature type="domain" description="2TM" evidence="2">
    <location>
        <begin position="17"/>
        <end position="74"/>
    </location>
</feature>